<dbReference type="EC" id="3.5.4.26" evidence="14"/>
<dbReference type="InterPro" id="IPR004794">
    <property type="entry name" value="Eubact_RibD"/>
</dbReference>
<dbReference type="Gene3D" id="3.40.430.10">
    <property type="entry name" value="Dihydrofolate Reductase, subunit A"/>
    <property type="match status" value="1"/>
</dbReference>
<comment type="caution">
    <text evidence="16">The sequence shown here is derived from an EMBL/GenBank/DDBJ whole genome shotgun (WGS) entry which is preliminary data.</text>
</comment>
<comment type="similarity">
    <text evidence="5 14">In the C-terminal section; belongs to the HTP reductase family.</text>
</comment>
<dbReference type="Gene3D" id="3.40.140.10">
    <property type="entry name" value="Cytidine Deaminase, domain 2"/>
    <property type="match status" value="1"/>
</dbReference>
<dbReference type="CDD" id="cd01284">
    <property type="entry name" value="Riboflavin_deaminase-reductase"/>
    <property type="match status" value="1"/>
</dbReference>
<dbReference type="InterPro" id="IPR024072">
    <property type="entry name" value="DHFR-like_dom_sf"/>
</dbReference>
<keyword evidence="8 14" id="KW-0862">Zinc</keyword>
<dbReference type="EC" id="1.1.1.193" evidence="14"/>
<comment type="similarity">
    <text evidence="4 14">In the N-terminal section; belongs to the cytidine and deoxycytidylate deaminase family.</text>
</comment>
<dbReference type="NCBIfam" id="TIGR00227">
    <property type="entry name" value="ribD_Cterm"/>
    <property type="match status" value="1"/>
</dbReference>
<dbReference type="PROSITE" id="PS51747">
    <property type="entry name" value="CYT_DCMP_DEAMINASES_2"/>
    <property type="match status" value="1"/>
</dbReference>
<evidence type="ECO:0000259" key="15">
    <source>
        <dbReference type="PROSITE" id="PS51747"/>
    </source>
</evidence>
<dbReference type="SUPFAM" id="SSF53927">
    <property type="entry name" value="Cytidine deaminase-like"/>
    <property type="match status" value="1"/>
</dbReference>
<evidence type="ECO:0000256" key="4">
    <source>
        <dbReference type="ARBA" id="ARBA00005259"/>
    </source>
</evidence>
<dbReference type="InterPro" id="IPR016192">
    <property type="entry name" value="APOBEC/CMP_deaminase_Zn-bd"/>
</dbReference>
<dbReference type="RefSeq" id="WP_307231518.1">
    <property type="nucleotide sequence ID" value="NZ_JAUSTT010000023.1"/>
</dbReference>
<evidence type="ECO:0000256" key="10">
    <source>
        <dbReference type="ARBA" id="ARBA00023002"/>
    </source>
</evidence>
<dbReference type="InterPro" id="IPR011549">
    <property type="entry name" value="RibD_C"/>
</dbReference>
<comment type="catalytic activity">
    <reaction evidence="12 14">
        <text>5-amino-6-(5-phospho-D-ribitylamino)uracil + NADP(+) = 5-amino-6-(5-phospho-D-ribosylamino)uracil + NADPH + H(+)</text>
        <dbReference type="Rhea" id="RHEA:17845"/>
        <dbReference type="ChEBI" id="CHEBI:15378"/>
        <dbReference type="ChEBI" id="CHEBI:57783"/>
        <dbReference type="ChEBI" id="CHEBI:58349"/>
        <dbReference type="ChEBI" id="CHEBI:58421"/>
        <dbReference type="ChEBI" id="CHEBI:58453"/>
        <dbReference type="EC" id="1.1.1.193"/>
    </reaction>
</comment>
<evidence type="ECO:0000256" key="7">
    <source>
        <dbReference type="ARBA" id="ARBA00022723"/>
    </source>
</evidence>
<evidence type="ECO:0000256" key="9">
    <source>
        <dbReference type="ARBA" id="ARBA00022857"/>
    </source>
</evidence>
<dbReference type="EMBL" id="JAUSTT010000023">
    <property type="protein sequence ID" value="MDQ0177487.1"/>
    <property type="molecule type" value="Genomic_DNA"/>
</dbReference>
<comment type="pathway">
    <text evidence="2 14">Cofactor biosynthesis; riboflavin biosynthesis; 5-amino-6-(D-ribitylamino)uracil from GTP: step 2/4.</text>
</comment>
<dbReference type="InterPro" id="IPR016193">
    <property type="entry name" value="Cytidine_deaminase-like"/>
</dbReference>
<keyword evidence="7 14" id="KW-0479">Metal-binding</keyword>
<dbReference type="InterPro" id="IPR002734">
    <property type="entry name" value="RibDG_C"/>
</dbReference>
<gene>
    <name evidence="16" type="ORF">J2S08_003367</name>
</gene>
<evidence type="ECO:0000256" key="5">
    <source>
        <dbReference type="ARBA" id="ARBA00007417"/>
    </source>
</evidence>
<keyword evidence="11" id="KW-0511">Multifunctional enzyme</keyword>
<evidence type="ECO:0000256" key="14">
    <source>
        <dbReference type="PIRNR" id="PIRNR006769"/>
    </source>
</evidence>
<evidence type="ECO:0000256" key="11">
    <source>
        <dbReference type="ARBA" id="ARBA00023268"/>
    </source>
</evidence>
<keyword evidence="10 14" id="KW-0560">Oxidoreductase</keyword>
<comment type="catalytic activity">
    <reaction evidence="13 14">
        <text>2,5-diamino-6-hydroxy-4-(5-phosphoribosylamino)-pyrimidine + H2O + H(+) = 5-amino-6-(5-phospho-D-ribosylamino)uracil + NH4(+)</text>
        <dbReference type="Rhea" id="RHEA:21868"/>
        <dbReference type="ChEBI" id="CHEBI:15377"/>
        <dbReference type="ChEBI" id="CHEBI:15378"/>
        <dbReference type="ChEBI" id="CHEBI:28938"/>
        <dbReference type="ChEBI" id="CHEBI:58453"/>
        <dbReference type="ChEBI" id="CHEBI:58614"/>
        <dbReference type="EC" id="3.5.4.26"/>
    </reaction>
</comment>
<evidence type="ECO:0000256" key="8">
    <source>
        <dbReference type="ARBA" id="ARBA00022833"/>
    </source>
</evidence>
<evidence type="ECO:0000313" key="17">
    <source>
        <dbReference type="Proteomes" id="UP001223586"/>
    </source>
</evidence>
<dbReference type="GO" id="GO:0008703">
    <property type="term" value="F:5-amino-6-(5-phosphoribosylamino)uracil reductase activity"/>
    <property type="evidence" value="ECO:0007669"/>
    <property type="project" value="UniProtKB-EC"/>
</dbReference>
<evidence type="ECO:0000256" key="13">
    <source>
        <dbReference type="ARBA" id="ARBA00049886"/>
    </source>
</evidence>
<name>A0ABT9WW10_9BACI</name>
<dbReference type="InterPro" id="IPR050765">
    <property type="entry name" value="Riboflavin_Biosynth_HTPR"/>
</dbReference>
<dbReference type="NCBIfam" id="TIGR00326">
    <property type="entry name" value="eubact_ribD"/>
    <property type="match status" value="1"/>
</dbReference>
<keyword evidence="9 14" id="KW-0521">NADP</keyword>
<evidence type="ECO:0000256" key="3">
    <source>
        <dbReference type="ARBA" id="ARBA00004910"/>
    </source>
</evidence>
<evidence type="ECO:0000256" key="1">
    <source>
        <dbReference type="ARBA" id="ARBA00002151"/>
    </source>
</evidence>
<reference evidence="16 17" key="1">
    <citation type="submission" date="2023-07" db="EMBL/GenBank/DDBJ databases">
        <title>Genomic Encyclopedia of Type Strains, Phase IV (KMG-IV): sequencing the most valuable type-strain genomes for metagenomic binning, comparative biology and taxonomic classification.</title>
        <authorList>
            <person name="Goeker M."/>
        </authorList>
    </citation>
    <scope>NUCLEOTIDE SEQUENCE [LARGE SCALE GENOMIC DNA]</scope>
    <source>
        <strain evidence="16 17">DSM 23837</strain>
    </source>
</reference>
<dbReference type="InterPro" id="IPR002125">
    <property type="entry name" value="CMP_dCMP_dom"/>
</dbReference>
<feature type="domain" description="CMP/dCMP-type deaminase" evidence="15">
    <location>
        <begin position="6"/>
        <end position="128"/>
    </location>
</feature>
<organism evidence="16 17">
    <name type="scientific">Bacillus chungangensis</name>
    <dbReference type="NCBI Taxonomy" id="587633"/>
    <lineage>
        <taxon>Bacteria</taxon>
        <taxon>Bacillati</taxon>
        <taxon>Bacillota</taxon>
        <taxon>Bacilli</taxon>
        <taxon>Bacillales</taxon>
        <taxon>Bacillaceae</taxon>
        <taxon>Bacillus</taxon>
    </lineage>
</organism>
<accession>A0ABT9WW10</accession>
<dbReference type="SUPFAM" id="SSF53597">
    <property type="entry name" value="Dihydrofolate reductase-like"/>
    <property type="match status" value="1"/>
</dbReference>
<comment type="pathway">
    <text evidence="3 14">Cofactor biosynthesis; riboflavin biosynthesis; 5-amino-6-(D-ribitylamino)uracil from GTP: step 3/4.</text>
</comment>
<keyword evidence="14 16" id="KW-0378">Hydrolase</keyword>
<keyword evidence="6 14" id="KW-0686">Riboflavin biosynthesis</keyword>
<dbReference type="Proteomes" id="UP001223586">
    <property type="component" value="Unassembled WGS sequence"/>
</dbReference>
<keyword evidence="17" id="KW-1185">Reference proteome</keyword>
<evidence type="ECO:0000313" key="16">
    <source>
        <dbReference type="EMBL" id="MDQ0177487.1"/>
    </source>
</evidence>
<dbReference type="PIRSF" id="PIRSF006769">
    <property type="entry name" value="RibD"/>
    <property type="match status" value="1"/>
</dbReference>
<dbReference type="PROSITE" id="PS00903">
    <property type="entry name" value="CYT_DCMP_DEAMINASES_1"/>
    <property type="match status" value="1"/>
</dbReference>
<dbReference type="PANTHER" id="PTHR38011">
    <property type="entry name" value="DIHYDROFOLATE REDUCTASE FAMILY PROTEIN (AFU_ORTHOLOGUE AFUA_8G06820)"/>
    <property type="match status" value="1"/>
</dbReference>
<comment type="cofactor">
    <cofactor evidence="14">
        <name>Zn(2+)</name>
        <dbReference type="ChEBI" id="CHEBI:29105"/>
    </cofactor>
    <text evidence="14">Binds 1 zinc ion.</text>
</comment>
<dbReference type="Pfam" id="PF01872">
    <property type="entry name" value="RibD_C"/>
    <property type="match status" value="1"/>
</dbReference>
<evidence type="ECO:0000256" key="2">
    <source>
        <dbReference type="ARBA" id="ARBA00004882"/>
    </source>
</evidence>
<protein>
    <recommendedName>
        <fullName evidence="14">Riboflavin biosynthesis protein RibD</fullName>
    </recommendedName>
    <domain>
        <recommendedName>
            <fullName evidence="14">Diaminohydroxyphosphoribosylaminopyrimidine deaminase</fullName>
            <shortName evidence="14">DRAP deaminase</shortName>
            <ecNumber evidence="14">3.5.4.26</ecNumber>
        </recommendedName>
        <alternativeName>
            <fullName evidence="14">Riboflavin-specific deaminase</fullName>
        </alternativeName>
    </domain>
    <domain>
        <recommendedName>
            <fullName evidence="14">5-amino-6-(5-phosphoribosylamino)uracil reductase</fullName>
            <ecNumber evidence="14">1.1.1.193</ecNumber>
        </recommendedName>
        <alternativeName>
            <fullName evidence="14">HTP reductase</fullName>
        </alternativeName>
    </domain>
</protein>
<dbReference type="PANTHER" id="PTHR38011:SF7">
    <property type="entry name" value="2,5-DIAMINO-6-RIBOSYLAMINO-4(3H)-PYRIMIDINONE 5'-PHOSPHATE REDUCTASE"/>
    <property type="match status" value="1"/>
</dbReference>
<evidence type="ECO:0000256" key="6">
    <source>
        <dbReference type="ARBA" id="ARBA00022619"/>
    </source>
</evidence>
<evidence type="ECO:0000256" key="12">
    <source>
        <dbReference type="ARBA" id="ARBA00049861"/>
    </source>
</evidence>
<comment type="function">
    <text evidence="1 14">Converts 2,5-diamino-6-(ribosylamino)-4(3h)-pyrimidinone 5'-phosphate into 5-amino-6-(ribosylamino)-2,4(1h,3h)-pyrimidinedione 5'-phosphate.</text>
</comment>
<dbReference type="Pfam" id="PF00383">
    <property type="entry name" value="dCMP_cyt_deam_1"/>
    <property type="match status" value="1"/>
</dbReference>
<dbReference type="GO" id="GO:0008835">
    <property type="term" value="F:diaminohydroxyphosphoribosylaminopyrimidine deaminase activity"/>
    <property type="evidence" value="ECO:0007669"/>
    <property type="project" value="UniProtKB-EC"/>
</dbReference>
<sequence>MEVMNPEDIFYMRQAICLAKIAGGQTSPNPMVGAVIVKNGEIVGIGTHLKAGENHAEIHALHMAGKKAIGATLYVTLEPCSHSGKTPPCVDAIIQAGIARVVIAMEDPNPLVSGKGISTLMNHYISVSVGVLEEQAKQLNECYCFSMKTKKPFVCLKTSSTLDGKITDYRKGFCRITSDHVKKEVHELRRKYDAILVGINTIIHDDPLLTVREIPTYTQPIKVILDSNLKIPIESKVFQNEEGKTIIFTTDHASPVKEQALKKKGAKVFRTGKVMNLHKVMKILYSLGVISVLVEGGGNVNFSFLKENLVNKVIIYKKLNLIGGKNAITLIDGEGLKIEDAVQLINPSCEKISVDEIKISGYIDRKDGIFPIEKLEKINENEDVSVGANNEK</sequence>
<proteinExistence type="inferred from homology"/>